<keyword evidence="1" id="KW-0227">DNA damage</keyword>
<protein>
    <recommendedName>
        <fullName evidence="1">ATP-dependent DNA helicase</fullName>
        <ecNumber evidence="1">5.6.2.3</ecNumber>
    </recommendedName>
</protein>
<name>A0A8R7UV33_TRIUA</name>
<dbReference type="PANTHER" id="PTHR10492">
    <property type="match status" value="1"/>
</dbReference>
<organism evidence="4 5">
    <name type="scientific">Triticum urartu</name>
    <name type="common">Red wild einkorn</name>
    <name type="synonym">Crithodium urartu</name>
    <dbReference type="NCBI Taxonomy" id="4572"/>
    <lineage>
        <taxon>Eukaryota</taxon>
        <taxon>Viridiplantae</taxon>
        <taxon>Streptophyta</taxon>
        <taxon>Embryophyta</taxon>
        <taxon>Tracheophyta</taxon>
        <taxon>Spermatophyta</taxon>
        <taxon>Magnoliopsida</taxon>
        <taxon>Liliopsida</taxon>
        <taxon>Poales</taxon>
        <taxon>Poaceae</taxon>
        <taxon>BOP clade</taxon>
        <taxon>Pooideae</taxon>
        <taxon>Triticodae</taxon>
        <taxon>Triticeae</taxon>
        <taxon>Triticinae</taxon>
        <taxon>Triticum</taxon>
    </lineage>
</organism>
<keyword evidence="1" id="KW-0233">DNA recombination</keyword>
<dbReference type="GO" id="GO:0005524">
    <property type="term" value="F:ATP binding"/>
    <property type="evidence" value="ECO:0007669"/>
    <property type="project" value="UniProtKB-KW"/>
</dbReference>
<comment type="similarity">
    <text evidence="1">Belongs to the helicase family.</text>
</comment>
<dbReference type="Gene3D" id="3.40.50.300">
    <property type="entry name" value="P-loop containing nucleotide triphosphate hydrolases"/>
    <property type="match status" value="1"/>
</dbReference>
<dbReference type="InterPro" id="IPR027417">
    <property type="entry name" value="P-loop_NTPase"/>
</dbReference>
<dbReference type="GO" id="GO:0006281">
    <property type="term" value="P:DNA repair"/>
    <property type="evidence" value="ECO:0007669"/>
    <property type="project" value="UniProtKB-KW"/>
</dbReference>
<dbReference type="EC" id="5.6.2.3" evidence="1"/>
<keyword evidence="1" id="KW-0067">ATP-binding</keyword>
<keyword evidence="1" id="KW-0547">Nucleotide-binding</keyword>
<dbReference type="Pfam" id="PF05970">
    <property type="entry name" value="PIF1"/>
    <property type="match status" value="1"/>
</dbReference>
<comment type="cofactor">
    <cofactor evidence="1">
        <name>Mg(2+)</name>
        <dbReference type="ChEBI" id="CHEBI:18420"/>
    </cofactor>
</comment>
<feature type="domain" description="DNA helicase Pif1-like 2B" evidence="3">
    <location>
        <begin position="362"/>
        <end position="397"/>
    </location>
</feature>
<dbReference type="GO" id="GO:0016787">
    <property type="term" value="F:hydrolase activity"/>
    <property type="evidence" value="ECO:0007669"/>
    <property type="project" value="UniProtKB-KW"/>
</dbReference>
<comment type="catalytic activity">
    <reaction evidence="1">
        <text>ATP + H2O = ADP + phosphate + H(+)</text>
        <dbReference type="Rhea" id="RHEA:13065"/>
        <dbReference type="ChEBI" id="CHEBI:15377"/>
        <dbReference type="ChEBI" id="CHEBI:15378"/>
        <dbReference type="ChEBI" id="CHEBI:30616"/>
        <dbReference type="ChEBI" id="CHEBI:43474"/>
        <dbReference type="ChEBI" id="CHEBI:456216"/>
        <dbReference type="EC" id="5.6.2.3"/>
    </reaction>
</comment>
<keyword evidence="1" id="KW-0378">Hydrolase</keyword>
<proteinExistence type="inferred from homology"/>
<dbReference type="AlphaFoldDB" id="A0A8R7UV33"/>
<dbReference type="InterPro" id="IPR010285">
    <property type="entry name" value="DNA_helicase_pif1-like_DEAD"/>
</dbReference>
<dbReference type="PANTHER" id="PTHR10492:SF57">
    <property type="entry name" value="ATP-DEPENDENT DNA HELICASE"/>
    <property type="match status" value="1"/>
</dbReference>
<evidence type="ECO:0000313" key="5">
    <source>
        <dbReference type="Proteomes" id="UP000015106"/>
    </source>
</evidence>
<dbReference type="InterPro" id="IPR049163">
    <property type="entry name" value="Pif1-like_2B_dom"/>
</dbReference>
<evidence type="ECO:0000259" key="3">
    <source>
        <dbReference type="Pfam" id="PF21530"/>
    </source>
</evidence>
<dbReference type="EnsemblPlants" id="TuG1812G0600003022.01.T01">
    <property type="protein sequence ID" value="TuG1812G0600003022.01.T01.cds401416"/>
    <property type="gene ID" value="TuG1812G0600003022.01"/>
</dbReference>
<keyword evidence="5" id="KW-1185">Reference proteome</keyword>
<accession>A0A8R7UV33</accession>
<dbReference type="GO" id="GO:0006310">
    <property type="term" value="P:DNA recombination"/>
    <property type="evidence" value="ECO:0007669"/>
    <property type="project" value="UniProtKB-KW"/>
</dbReference>
<keyword evidence="1" id="KW-0347">Helicase</keyword>
<dbReference type="GO" id="GO:0000723">
    <property type="term" value="P:telomere maintenance"/>
    <property type="evidence" value="ECO:0007669"/>
    <property type="project" value="InterPro"/>
</dbReference>
<sequence>MPLPDDMGNASSQNRILLDELSYDILEMTSTLNDNIPKLNNNQKDVFHAIYNSAINNEGWTPFVYGYGGTGKTFLWTTLLYSLRSPGKIALAVASSGIASLLLRGGRTPHSRFKIPLEIYQNSMCSIKKDTHLAELIQNTSLIVWDEASVNHKYCFEALDRTLRDIMSDTRPNAENMQFGGITVVLGGDFCQTLLVIKHATRQQILKSCILNSYLWNQCTLLQLNENMRLSSASLSISKREALQNFAGWLLRVGNGTKPFIPIPNDPNSIFIEIPQHLLLSAESRNIDGLISFVYDSGCESANNTSYLCDHAILAPTNDVVSKINTRMISQLPTSEMSYYSADSIGDSYPNHSSLEALYPIEFLNKLEIPGLPDHVLHLKIVVPIMLLRNLIHQEGFVMALDSLLHN</sequence>
<feature type="domain" description="DNA helicase Pif1-like DEAD-box helicase" evidence="2">
    <location>
        <begin position="38"/>
        <end position="258"/>
    </location>
</feature>
<evidence type="ECO:0000256" key="1">
    <source>
        <dbReference type="RuleBase" id="RU363044"/>
    </source>
</evidence>
<reference evidence="4" key="3">
    <citation type="submission" date="2022-06" db="UniProtKB">
        <authorList>
            <consortium name="EnsemblPlants"/>
        </authorList>
    </citation>
    <scope>IDENTIFICATION</scope>
</reference>
<dbReference type="SUPFAM" id="SSF52540">
    <property type="entry name" value="P-loop containing nucleoside triphosphate hydrolases"/>
    <property type="match status" value="1"/>
</dbReference>
<dbReference type="Proteomes" id="UP000015106">
    <property type="component" value="Chromosome 6"/>
</dbReference>
<evidence type="ECO:0000259" key="2">
    <source>
        <dbReference type="Pfam" id="PF05970"/>
    </source>
</evidence>
<keyword evidence="1" id="KW-0234">DNA repair</keyword>
<reference evidence="4" key="2">
    <citation type="submission" date="2018-03" db="EMBL/GenBank/DDBJ databases">
        <title>The Triticum urartu genome reveals the dynamic nature of wheat genome evolution.</title>
        <authorList>
            <person name="Ling H."/>
            <person name="Ma B."/>
            <person name="Shi X."/>
            <person name="Liu H."/>
            <person name="Dong L."/>
            <person name="Sun H."/>
            <person name="Cao Y."/>
            <person name="Gao Q."/>
            <person name="Zheng S."/>
            <person name="Li Y."/>
            <person name="Yu Y."/>
            <person name="Du H."/>
            <person name="Qi M."/>
            <person name="Li Y."/>
            <person name="Yu H."/>
            <person name="Cui Y."/>
            <person name="Wang N."/>
            <person name="Chen C."/>
            <person name="Wu H."/>
            <person name="Zhao Y."/>
            <person name="Zhang J."/>
            <person name="Li Y."/>
            <person name="Zhou W."/>
            <person name="Zhang B."/>
            <person name="Hu W."/>
            <person name="Eijk M."/>
            <person name="Tang J."/>
            <person name="Witsenboer H."/>
            <person name="Zhao S."/>
            <person name="Li Z."/>
            <person name="Zhang A."/>
            <person name="Wang D."/>
            <person name="Liang C."/>
        </authorList>
    </citation>
    <scope>NUCLEOTIDE SEQUENCE [LARGE SCALE GENOMIC DNA]</scope>
    <source>
        <strain evidence="4">cv. G1812</strain>
    </source>
</reference>
<reference evidence="5" key="1">
    <citation type="journal article" date="2013" name="Nature">
        <title>Draft genome of the wheat A-genome progenitor Triticum urartu.</title>
        <authorList>
            <person name="Ling H.Q."/>
            <person name="Zhao S."/>
            <person name="Liu D."/>
            <person name="Wang J."/>
            <person name="Sun H."/>
            <person name="Zhang C."/>
            <person name="Fan H."/>
            <person name="Li D."/>
            <person name="Dong L."/>
            <person name="Tao Y."/>
            <person name="Gao C."/>
            <person name="Wu H."/>
            <person name="Li Y."/>
            <person name="Cui Y."/>
            <person name="Guo X."/>
            <person name="Zheng S."/>
            <person name="Wang B."/>
            <person name="Yu K."/>
            <person name="Liang Q."/>
            <person name="Yang W."/>
            <person name="Lou X."/>
            <person name="Chen J."/>
            <person name="Feng M."/>
            <person name="Jian J."/>
            <person name="Zhang X."/>
            <person name="Luo G."/>
            <person name="Jiang Y."/>
            <person name="Liu J."/>
            <person name="Wang Z."/>
            <person name="Sha Y."/>
            <person name="Zhang B."/>
            <person name="Wu H."/>
            <person name="Tang D."/>
            <person name="Shen Q."/>
            <person name="Xue P."/>
            <person name="Zou S."/>
            <person name="Wang X."/>
            <person name="Liu X."/>
            <person name="Wang F."/>
            <person name="Yang Y."/>
            <person name="An X."/>
            <person name="Dong Z."/>
            <person name="Zhang K."/>
            <person name="Zhang X."/>
            <person name="Luo M.C."/>
            <person name="Dvorak J."/>
            <person name="Tong Y."/>
            <person name="Wang J."/>
            <person name="Yang H."/>
            <person name="Li Z."/>
            <person name="Wang D."/>
            <person name="Zhang A."/>
            <person name="Wang J."/>
        </authorList>
    </citation>
    <scope>NUCLEOTIDE SEQUENCE</scope>
    <source>
        <strain evidence="5">cv. G1812</strain>
    </source>
</reference>
<evidence type="ECO:0000313" key="4">
    <source>
        <dbReference type="EnsemblPlants" id="TuG1812G0600003022.01.T01.cds401416"/>
    </source>
</evidence>
<dbReference type="Pfam" id="PF21530">
    <property type="entry name" value="Pif1_2B_dom"/>
    <property type="match status" value="1"/>
</dbReference>
<dbReference type="GO" id="GO:0043139">
    <property type="term" value="F:5'-3' DNA helicase activity"/>
    <property type="evidence" value="ECO:0007669"/>
    <property type="project" value="UniProtKB-EC"/>
</dbReference>
<dbReference type="Gramene" id="TuG1812G0600003022.01.T01">
    <property type="protein sequence ID" value="TuG1812G0600003022.01.T01.cds401416"/>
    <property type="gene ID" value="TuG1812G0600003022.01"/>
</dbReference>